<evidence type="ECO:0000313" key="3">
    <source>
        <dbReference type="Proteomes" id="UP000054600"/>
    </source>
</evidence>
<dbReference type="Gene3D" id="2.40.10.430">
    <property type="match status" value="1"/>
</dbReference>
<dbReference type="AlphaFoldDB" id="A0A0W0YW14"/>
<accession>A0A0W0YW14</accession>
<feature type="domain" description="PilZ" evidence="1">
    <location>
        <begin position="9"/>
        <end position="98"/>
    </location>
</feature>
<dbReference type="EMBL" id="LNYW01000039">
    <property type="protein sequence ID" value="KTD61063.1"/>
    <property type="molecule type" value="Genomic_DNA"/>
</dbReference>
<name>A0A0W0YW14_9GAMM</name>
<dbReference type="InterPro" id="IPR009875">
    <property type="entry name" value="PilZ_domain"/>
</dbReference>
<dbReference type="STRING" id="1122169.Lsha_1310"/>
<dbReference type="PATRIC" id="fig|1122169.6.peg.1507"/>
<reference evidence="2 3" key="1">
    <citation type="submission" date="2015-11" db="EMBL/GenBank/DDBJ databases">
        <title>Genomic analysis of 38 Legionella species identifies large and diverse effector repertoires.</title>
        <authorList>
            <person name="Burstein D."/>
            <person name="Amaro F."/>
            <person name="Zusman T."/>
            <person name="Lifshitz Z."/>
            <person name="Cohen O."/>
            <person name="Gilbert J.A."/>
            <person name="Pupko T."/>
            <person name="Shuman H.A."/>
            <person name="Segal G."/>
        </authorList>
    </citation>
    <scope>NUCLEOTIDE SEQUENCE [LARGE SCALE GENOMIC DNA]</scope>
    <source>
        <strain evidence="2 3">ATCC 49655</strain>
    </source>
</reference>
<organism evidence="2 3">
    <name type="scientific">Legionella shakespearei DSM 23087</name>
    <dbReference type="NCBI Taxonomy" id="1122169"/>
    <lineage>
        <taxon>Bacteria</taxon>
        <taxon>Pseudomonadati</taxon>
        <taxon>Pseudomonadota</taxon>
        <taxon>Gammaproteobacteria</taxon>
        <taxon>Legionellales</taxon>
        <taxon>Legionellaceae</taxon>
        <taxon>Legionella</taxon>
    </lineage>
</organism>
<comment type="caution">
    <text evidence="2">The sequence shown here is derived from an EMBL/GenBank/DDBJ whole genome shotgun (WGS) entry which is preliminary data.</text>
</comment>
<gene>
    <name evidence="2" type="ORF">Lsha_1310</name>
</gene>
<dbReference type="GO" id="GO:0035438">
    <property type="term" value="F:cyclic-di-GMP binding"/>
    <property type="evidence" value="ECO:0007669"/>
    <property type="project" value="InterPro"/>
</dbReference>
<protein>
    <recommendedName>
        <fullName evidence="1">PilZ domain-containing protein</fullName>
    </recommendedName>
</protein>
<sequence length="101" mass="11896">MDEKRKFFRLKNHGEILAKSSEQSLEVVEISSSGALVIKKNINLSQTGTIEIIINNFDMLIHYQILRTDEETMVLIFKKEFEINKLFRALKNLRDEQRKLN</sequence>
<proteinExistence type="predicted"/>
<evidence type="ECO:0000259" key="1">
    <source>
        <dbReference type="Pfam" id="PF22006"/>
    </source>
</evidence>
<dbReference type="RefSeq" id="WP_018577143.1">
    <property type="nucleotide sequence ID" value="NZ_KB892395.1"/>
</dbReference>
<keyword evidence="3" id="KW-1185">Reference proteome</keyword>
<evidence type="ECO:0000313" key="2">
    <source>
        <dbReference type="EMBL" id="KTD61063.1"/>
    </source>
</evidence>
<dbReference type="Proteomes" id="UP000054600">
    <property type="component" value="Unassembled WGS sequence"/>
</dbReference>
<dbReference type="eggNOG" id="ENOG5031UH1">
    <property type="taxonomic scope" value="Bacteria"/>
</dbReference>
<dbReference type="Pfam" id="PF22006">
    <property type="entry name" value="PilZ-like"/>
    <property type="match status" value="1"/>
</dbReference>
<dbReference type="OrthoDB" id="5639485at2"/>